<keyword evidence="2" id="KW-1185">Reference proteome</keyword>
<dbReference type="OrthoDB" id="2686689at2759"/>
<dbReference type="Proteomes" id="UP000054538">
    <property type="component" value="Unassembled WGS sequence"/>
</dbReference>
<gene>
    <name evidence="1" type="ORF">PAXRUDRAFT_533799</name>
</gene>
<evidence type="ECO:0000313" key="2">
    <source>
        <dbReference type="Proteomes" id="UP000054538"/>
    </source>
</evidence>
<proteinExistence type="predicted"/>
<name>A0A0D0BT31_9AGAM</name>
<dbReference type="InParanoid" id="A0A0D0BT31"/>
<evidence type="ECO:0000313" key="1">
    <source>
        <dbReference type="EMBL" id="KIK74587.1"/>
    </source>
</evidence>
<reference evidence="1 2" key="1">
    <citation type="submission" date="2014-04" db="EMBL/GenBank/DDBJ databases">
        <authorList>
            <consortium name="DOE Joint Genome Institute"/>
            <person name="Kuo A."/>
            <person name="Kohler A."/>
            <person name="Jargeat P."/>
            <person name="Nagy L.G."/>
            <person name="Floudas D."/>
            <person name="Copeland A."/>
            <person name="Barry K.W."/>
            <person name="Cichocki N."/>
            <person name="Veneault-Fourrey C."/>
            <person name="LaButti K."/>
            <person name="Lindquist E.A."/>
            <person name="Lipzen A."/>
            <person name="Lundell T."/>
            <person name="Morin E."/>
            <person name="Murat C."/>
            <person name="Sun H."/>
            <person name="Tunlid A."/>
            <person name="Henrissat B."/>
            <person name="Grigoriev I.V."/>
            <person name="Hibbett D.S."/>
            <person name="Martin F."/>
            <person name="Nordberg H.P."/>
            <person name="Cantor M.N."/>
            <person name="Hua S.X."/>
        </authorList>
    </citation>
    <scope>NUCLEOTIDE SEQUENCE [LARGE SCALE GENOMIC DNA]</scope>
    <source>
        <strain evidence="1 2">Ve08.2h10</strain>
    </source>
</reference>
<reference evidence="2" key="2">
    <citation type="submission" date="2015-01" db="EMBL/GenBank/DDBJ databases">
        <title>Evolutionary Origins and Diversification of the Mycorrhizal Mutualists.</title>
        <authorList>
            <consortium name="DOE Joint Genome Institute"/>
            <consortium name="Mycorrhizal Genomics Consortium"/>
            <person name="Kohler A."/>
            <person name="Kuo A."/>
            <person name="Nagy L.G."/>
            <person name="Floudas D."/>
            <person name="Copeland A."/>
            <person name="Barry K.W."/>
            <person name="Cichocki N."/>
            <person name="Veneault-Fourrey C."/>
            <person name="LaButti K."/>
            <person name="Lindquist E.A."/>
            <person name="Lipzen A."/>
            <person name="Lundell T."/>
            <person name="Morin E."/>
            <person name="Murat C."/>
            <person name="Riley R."/>
            <person name="Ohm R."/>
            <person name="Sun H."/>
            <person name="Tunlid A."/>
            <person name="Henrissat B."/>
            <person name="Grigoriev I.V."/>
            <person name="Hibbett D.S."/>
            <person name="Martin F."/>
        </authorList>
    </citation>
    <scope>NUCLEOTIDE SEQUENCE [LARGE SCALE GENOMIC DNA]</scope>
    <source>
        <strain evidence="2">Ve08.2h10</strain>
    </source>
</reference>
<dbReference type="AlphaFoldDB" id="A0A0D0BT31"/>
<protein>
    <submittedName>
        <fullName evidence="1">Unplaced genomic scaffold scaffold_3901, whole genome shotgun sequence</fullName>
    </submittedName>
</protein>
<dbReference type="HOGENOM" id="CLU_1205121_0_0_1"/>
<accession>A0A0D0BT31</accession>
<organism evidence="1 2">
    <name type="scientific">Paxillus rubicundulus Ve08.2h10</name>
    <dbReference type="NCBI Taxonomy" id="930991"/>
    <lineage>
        <taxon>Eukaryota</taxon>
        <taxon>Fungi</taxon>
        <taxon>Dikarya</taxon>
        <taxon>Basidiomycota</taxon>
        <taxon>Agaricomycotina</taxon>
        <taxon>Agaricomycetes</taxon>
        <taxon>Agaricomycetidae</taxon>
        <taxon>Boletales</taxon>
        <taxon>Paxilineae</taxon>
        <taxon>Paxillaceae</taxon>
        <taxon>Paxillus</taxon>
    </lineage>
</organism>
<sequence>MCTNTTIPLQTIRIAFEELGRRVTIALRTQIGDTARLGEHRRERLRFSALVSRHTEIISSDERHTIETSIQEMVNCLGCRISSLIRSPRWSCSSHDHNIHRPTRTVAPSQSRRHALNTRLHWTEKESCMGAHPTFFLFRKWLWVNHKDSLVDAEIYFLSVLFLLRFMSIFFVQYGPSYPHHTIPFRTSRFLTSCISTFNFRKCQFQRCLQLITHLHDALSHIPPAHPCSP</sequence>
<dbReference type="EMBL" id="KN828723">
    <property type="protein sequence ID" value="KIK74587.1"/>
    <property type="molecule type" value="Genomic_DNA"/>
</dbReference>